<comment type="subcellular location">
    <subcellularLocation>
        <location evidence="1 8">Cell membrane</location>
        <topology evidence="1 8">Multi-pass membrane protein</topology>
    </subcellularLocation>
</comment>
<proteinExistence type="inferred from homology"/>
<evidence type="ECO:0000256" key="8">
    <source>
        <dbReference type="RuleBase" id="RU363032"/>
    </source>
</evidence>
<keyword evidence="4" id="KW-1003">Cell membrane</keyword>
<evidence type="ECO:0000256" key="1">
    <source>
        <dbReference type="ARBA" id="ARBA00004651"/>
    </source>
</evidence>
<dbReference type="GO" id="GO:0005886">
    <property type="term" value="C:plasma membrane"/>
    <property type="evidence" value="ECO:0007669"/>
    <property type="project" value="UniProtKB-SubCell"/>
</dbReference>
<sequence length="301" mass="31963">MAAVVTPGQTAAVPVSATLAGTGWRRGNFFAVIALPGVIAIVALFIVPLFMVLLRSVTDPGPENFAAALSSPVFQKSLWTTVQMALVVTALCVVFSYPYAIVMARSGPVMLMVLLACLMFAFWTSSLVRTYAWKILLNNTGIINTALVDWGVIPEPLPLIGGNFAIYIGMMQILMPYTILTLYAQMRGIPDDLEMAAQTMGARPLSAFFRVTFPLSLPGAAAGGLLVFVIALGFYITPQLLGNPREVYVGSSIVQNFDALLQPGVGAAQSVVLLLLALIILLGIGRFVGIGKILGVGGRTR</sequence>
<dbReference type="KEGG" id="mlz:F6J85_00070"/>
<dbReference type="EMBL" id="CP044232">
    <property type="protein sequence ID" value="QEW01644.1"/>
    <property type="molecule type" value="Genomic_DNA"/>
</dbReference>
<protein>
    <submittedName>
        <fullName evidence="10">ABC transporter permease</fullName>
    </submittedName>
</protein>
<dbReference type="InterPro" id="IPR000515">
    <property type="entry name" value="MetI-like"/>
</dbReference>
<organism evidence="10 11">
    <name type="scientific">Microbacterium lushaniae</name>
    <dbReference type="NCBI Taxonomy" id="2614639"/>
    <lineage>
        <taxon>Bacteria</taxon>
        <taxon>Bacillati</taxon>
        <taxon>Actinomycetota</taxon>
        <taxon>Actinomycetes</taxon>
        <taxon>Micrococcales</taxon>
        <taxon>Microbacteriaceae</taxon>
        <taxon>Microbacterium</taxon>
    </lineage>
</organism>
<keyword evidence="7 8" id="KW-0472">Membrane</keyword>
<dbReference type="Proteomes" id="UP000325516">
    <property type="component" value="Chromosome"/>
</dbReference>
<keyword evidence="5 8" id="KW-0812">Transmembrane</keyword>
<feature type="transmembrane region" description="Helical" evidence="8">
    <location>
        <begin position="267"/>
        <end position="289"/>
    </location>
</feature>
<dbReference type="InterPro" id="IPR035906">
    <property type="entry name" value="MetI-like_sf"/>
</dbReference>
<keyword evidence="11" id="KW-1185">Reference proteome</keyword>
<evidence type="ECO:0000256" key="2">
    <source>
        <dbReference type="ARBA" id="ARBA00007069"/>
    </source>
</evidence>
<evidence type="ECO:0000256" key="5">
    <source>
        <dbReference type="ARBA" id="ARBA00022692"/>
    </source>
</evidence>
<accession>A0A5J6KZK8</accession>
<evidence type="ECO:0000313" key="10">
    <source>
        <dbReference type="EMBL" id="QEW01644.1"/>
    </source>
</evidence>
<dbReference type="AlphaFoldDB" id="A0A5J6KZK8"/>
<name>A0A5J6KZK8_9MICO</name>
<evidence type="ECO:0000256" key="6">
    <source>
        <dbReference type="ARBA" id="ARBA00022989"/>
    </source>
</evidence>
<evidence type="ECO:0000256" key="4">
    <source>
        <dbReference type="ARBA" id="ARBA00022475"/>
    </source>
</evidence>
<feature type="transmembrane region" description="Helical" evidence="8">
    <location>
        <begin position="207"/>
        <end position="236"/>
    </location>
</feature>
<evidence type="ECO:0000259" key="9">
    <source>
        <dbReference type="PROSITE" id="PS50928"/>
    </source>
</evidence>
<dbReference type="Gene3D" id="1.10.3720.10">
    <property type="entry name" value="MetI-like"/>
    <property type="match status" value="1"/>
</dbReference>
<evidence type="ECO:0000256" key="3">
    <source>
        <dbReference type="ARBA" id="ARBA00022448"/>
    </source>
</evidence>
<reference evidence="11" key="1">
    <citation type="submission" date="2019-09" db="EMBL/GenBank/DDBJ databases">
        <title>Mumia zhuanghuii sp. nov. isolated from the intestinal contents of plateau pika (Ochotona curzoniae) in the Qinghai-Tibet plateau of China.</title>
        <authorList>
            <person name="Tian Z."/>
        </authorList>
    </citation>
    <scope>NUCLEOTIDE SEQUENCE [LARGE SCALE GENOMIC DNA]</scope>
    <source>
        <strain evidence="11">L-031</strain>
    </source>
</reference>
<feature type="transmembrane region" description="Helical" evidence="8">
    <location>
        <begin position="164"/>
        <end position="186"/>
    </location>
</feature>
<dbReference type="PANTHER" id="PTHR42929">
    <property type="entry name" value="INNER MEMBRANE ABC TRANSPORTER PERMEASE PROTEIN YDCU-RELATED-RELATED"/>
    <property type="match status" value="1"/>
</dbReference>
<feature type="transmembrane region" description="Helical" evidence="8">
    <location>
        <begin position="29"/>
        <end position="57"/>
    </location>
</feature>
<dbReference type="RefSeq" id="WP_150923319.1">
    <property type="nucleotide sequence ID" value="NZ_CP044232.1"/>
</dbReference>
<keyword evidence="3 8" id="KW-0813">Transport</keyword>
<evidence type="ECO:0000313" key="11">
    <source>
        <dbReference type="Proteomes" id="UP000325516"/>
    </source>
</evidence>
<evidence type="ECO:0000256" key="7">
    <source>
        <dbReference type="ARBA" id="ARBA00023136"/>
    </source>
</evidence>
<feature type="domain" description="ABC transmembrane type-1" evidence="9">
    <location>
        <begin position="78"/>
        <end position="284"/>
    </location>
</feature>
<comment type="similarity">
    <text evidence="2">Belongs to the binding-protein-dependent transport system permease family. CysTW subfamily.</text>
</comment>
<dbReference type="PROSITE" id="PS50928">
    <property type="entry name" value="ABC_TM1"/>
    <property type="match status" value="1"/>
</dbReference>
<dbReference type="Pfam" id="PF00528">
    <property type="entry name" value="BPD_transp_1"/>
    <property type="match status" value="1"/>
</dbReference>
<dbReference type="CDD" id="cd06261">
    <property type="entry name" value="TM_PBP2"/>
    <property type="match status" value="1"/>
</dbReference>
<dbReference type="PANTHER" id="PTHR42929:SF5">
    <property type="entry name" value="ABC TRANSPORTER PERMEASE PROTEIN"/>
    <property type="match status" value="1"/>
</dbReference>
<dbReference type="GO" id="GO:0055085">
    <property type="term" value="P:transmembrane transport"/>
    <property type="evidence" value="ECO:0007669"/>
    <property type="project" value="InterPro"/>
</dbReference>
<dbReference type="SUPFAM" id="SSF161098">
    <property type="entry name" value="MetI-like"/>
    <property type="match status" value="1"/>
</dbReference>
<keyword evidence="6 8" id="KW-1133">Transmembrane helix</keyword>
<feature type="transmembrane region" description="Helical" evidence="8">
    <location>
        <begin position="109"/>
        <end position="128"/>
    </location>
</feature>
<feature type="transmembrane region" description="Helical" evidence="8">
    <location>
        <begin position="77"/>
        <end position="97"/>
    </location>
</feature>
<gene>
    <name evidence="10" type="ORF">F6J85_00070</name>
</gene>